<feature type="compositionally biased region" description="Basic residues" evidence="1">
    <location>
        <begin position="324"/>
        <end position="337"/>
    </location>
</feature>
<name>A0ABN9WQS1_9DINO</name>
<proteinExistence type="predicted"/>
<feature type="region of interest" description="Disordered" evidence="1">
    <location>
        <begin position="227"/>
        <end position="274"/>
    </location>
</feature>
<protein>
    <recommendedName>
        <fullName evidence="2">S1 motif domain-containing protein</fullName>
    </recommendedName>
</protein>
<dbReference type="PROSITE" id="PS50126">
    <property type="entry name" value="S1"/>
    <property type="match status" value="1"/>
</dbReference>
<dbReference type="SUPFAM" id="SSF50249">
    <property type="entry name" value="Nucleic acid-binding proteins"/>
    <property type="match status" value="1"/>
</dbReference>
<evidence type="ECO:0000313" key="4">
    <source>
        <dbReference type="Proteomes" id="UP001189429"/>
    </source>
</evidence>
<dbReference type="Proteomes" id="UP001189429">
    <property type="component" value="Unassembled WGS sequence"/>
</dbReference>
<feature type="compositionally biased region" description="Basic and acidic residues" evidence="1">
    <location>
        <begin position="245"/>
        <end position="257"/>
    </location>
</feature>
<evidence type="ECO:0000259" key="2">
    <source>
        <dbReference type="PROSITE" id="PS50126"/>
    </source>
</evidence>
<feature type="domain" description="S1 motif" evidence="2">
    <location>
        <begin position="46"/>
        <end position="108"/>
    </location>
</feature>
<reference evidence="3" key="1">
    <citation type="submission" date="2023-10" db="EMBL/GenBank/DDBJ databases">
        <authorList>
            <person name="Chen Y."/>
            <person name="Shah S."/>
            <person name="Dougan E. K."/>
            <person name="Thang M."/>
            <person name="Chan C."/>
        </authorList>
    </citation>
    <scope>NUCLEOTIDE SEQUENCE [LARGE SCALE GENOMIC DNA]</scope>
</reference>
<dbReference type="EMBL" id="CAUYUJ010019074">
    <property type="protein sequence ID" value="CAK0888441.1"/>
    <property type="molecule type" value="Genomic_DNA"/>
</dbReference>
<dbReference type="InterPro" id="IPR003029">
    <property type="entry name" value="S1_domain"/>
</dbReference>
<accession>A0ABN9WQS1</accession>
<keyword evidence="4" id="KW-1185">Reference proteome</keyword>
<organism evidence="3 4">
    <name type="scientific">Prorocentrum cordatum</name>
    <dbReference type="NCBI Taxonomy" id="2364126"/>
    <lineage>
        <taxon>Eukaryota</taxon>
        <taxon>Sar</taxon>
        <taxon>Alveolata</taxon>
        <taxon>Dinophyceae</taxon>
        <taxon>Prorocentrales</taxon>
        <taxon>Prorocentraceae</taxon>
        <taxon>Prorocentrum</taxon>
    </lineage>
</organism>
<gene>
    <name evidence="3" type="ORF">PCOR1329_LOCUS69237</name>
</gene>
<feature type="non-terminal residue" evidence="3">
    <location>
        <position position="1"/>
    </location>
</feature>
<feature type="compositionally biased region" description="Basic residues" evidence="1">
    <location>
        <begin position="1"/>
        <end position="10"/>
    </location>
</feature>
<comment type="caution">
    <text evidence="3">The sequence shown here is derived from an EMBL/GenBank/DDBJ whole genome shotgun (WGS) entry which is preliminary data.</text>
</comment>
<sequence>LAGAPARRRAPAAARFGLGDEASDAEAAEEQAPAGARRPLGELKVGETLEGKVAGRSQKGVLIDVGCARNAYVFASRKAALDNLKPRQIVSATVERVEKDGALWVSVEGLPKAKRLTRELEAGEALEARVSFKSKSGLPKLKLLEDLVEGETVDGVVARKTGAGVIFDIGCESFGLLRRDKQRDVFKLEPNESVKGLRIDRIDINKSRIDVSLAGLSDLVAGRPEIERDVDKKDTPAAPTKAKPKKETAEPEKEAGAAKKKNNMNKEEATQGATQSVVLDGADLLPSMKGGSVTLELTGGLAIESVDMARGIITLTRDAAAAATKKKKKKQKKKKKVNASIAAAGEEKDEEDGPGGLLF</sequence>
<feature type="region of interest" description="Disordered" evidence="1">
    <location>
        <begin position="321"/>
        <end position="359"/>
    </location>
</feature>
<evidence type="ECO:0000256" key="1">
    <source>
        <dbReference type="SAM" id="MobiDB-lite"/>
    </source>
</evidence>
<dbReference type="SMART" id="SM00316">
    <property type="entry name" value="S1"/>
    <property type="match status" value="2"/>
</dbReference>
<evidence type="ECO:0000313" key="3">
    <source>
        <dbReference type="EMBL" id="CAK0888441.1"/>
    </source>
</evidence>
<dbReference type="InterPro" id="IPR012340">
    <property type="entry name" value="NA-bd_OB-fold"/>
</dbReference>
<feature type="region of interest" description="Disordered" evidence="1">
    <location>
        <begin position="1"/>
        <end position="41"/>
    </location>
</feature>